<reference evidence="5" key="1">
    <citation type="submission" date="2023-05" db="EMBL/GenBank/DDBJ databases">
        <authorList>
            <person name="Zhang X."/>
        </authorList>
    </citation>
    <scope>NUCLEOTIDE SEQUENCE</scope>
    <source>
        <strain evidence="5">YF14B1</strain>
    </source>
</reference>
<sequence length="346" mass="39212">MPTVLAIIPARQGSKSIPHKNIRSIAGKPMLAYSIEHALASKKIDRVIVSTDSELYAGIAKQFGAEVPFLRPDTISQDHSTDLEVFQHTLHWLKENENYIPDICVHLRPTHPVRNPADIDTMIDIILSDNTLDSVRSVVESPETPYKMWFQDEAGKLSPVIKTDIREAYNQPRQILPKTYLQNASIDIVRTSTLLEKNSMTGDRIQGYIMQEIFDIDYESQLSEVSARLNSVANDVPSGHTKKVKSFCFDIDGVIATLTPDNDYTKADCNPMMVAAVNALYDAGHEIILFTARGTKTGIDWSETTREQMKRWGVRYHDLRFGKPAAEYYIDDRMLSFDDLYKLVKK</sequence>
<dbReference type="PANTHER" id="PTHR21485:SF6">
    <property type="entry name" value="N-ACYLNEURAMINATE CYTIDYLYLTRANSFERASE-RELATED"/>
    <property type="match status" value="1"/>
</dbReference>
<dbReference type="EC" id="2.7.7.43" evidence="4"/>
<dbReference type="Gene3D" id="3.40.50.1000">
    <property type="entry name" value="HAD superfamily/HAD-like"/>
    <property type="match status" value="1"/>
</dbReference>
<evidence type="ECO:0000256" key="3">
    <source>
        <dbReference type="ARBA" id="ARBA00010726"/>
    </source>
</evidence>
<evidence type="ECO:0000256" key="1">
    <source>
        <dbReference type="ARBA" id="ARBA00001862"/>
    </source>
</evidence>
<gene>
    <name evidence="5" type="ORF">QNI16_14255</name>
</gene>
<dbReference type="InterPro" id="IPR036412">
    <property type="entry name" value="HAD-like_sf"/>
</dbReference>
<dbReference type="Pfam" id="PF02348">
    <property type="entry name" value="CTP_transf_3"/>
    <property type="match status" value="1"/>
</dbReference>
<evidence type="ECO:0000256" key="4">
    <source>
        <dbReference type="ARBA" id="ARBA00012491"/>
    </source>
</evidence>
<dbReference type="GO" id="GO:0008781">
    <property type="term" value="F:N-acylneuraminate cytidylyltransferase activity"/>
    <property type="evidence" value="ECO:0007669"/>
    <property type="project" value="UniProtKB-EC"/>
</dbReference>
<evidence type="ECO:0000256" key="2">
    <source>
        <dbReference type="ARBA" id="ARBA00005141"/>
    </source>
</evidence>
<protein>
    <recommendedName>
        <fullName evidence="4">N-acylneuraminate cytidylyltransferase</fullName>
        <ecNumber evidence="4">2.7.7.43</ecNumber>
    </recommendedName>
</protein>
<dbReference type="InterPro" id="IPR050793">
    <property type="entry name" value="CMP-NeuNAc_synthase"/>
</dbReference>
<dbReference type="SUPFAM" id="SSF56784">
    <property type="entry name" value="HAD-like"/>
    <property type="match status" value="1"/>
</dbReference>
<evidence type="ECO:0000313" key="6">
    <source>
        <dbReference type="Proteomes" id="UP001241110"/>
    </source>
</evidence>
<comment type="pathway">
    <text evidence="2">Amino-sugar metabolism; N-acetylneuraminate metabolism.</text>
</comment>
<comment type="caution">
    <text evidence="5">The sequence shown here is derived from an EMBL/GenBank/DDBJ whole genome shotgun (WGS) entry which is preliminary data.</text>
</comment>
<dbReference type="RefSeq" id="WP_313979723.1">
    <property type="nucleotide sequence ID" value="NZ_JASJOS010000005.1"/>
</dbReference>
<dbReference type="AlphaFoldDB" id="A0AAE3QRT6"/>
<comment type="similarity">
    <text evidence="3">Belongs to the CMP-NeuNAc synthase family.</text>
</comment>
<evidence type="ECO:0000313" key="5">
    <source>
        <dbReference type="EMBL" id="MDJ1481659.1"/>
    </source>
</evidence>
<accession>A0AAE3QRT6</accession>
<dbReference type="InterPro" id="IPR029044">
    <property type="entry name" value="Nucleotide-diphossugar_trans"/>
</dbReference>
<keyword evidence="5" id="KW-0808">Transferase</keyword>
<dbReference type="CDD" id="cd02513">
    <property type="entry name" value="CMP-NeuAc_Synthase"/>
    <property type="match status" value="1"/>
</dbReference>
<dbReference type="Proteomes" id="UP001241110">
    <property type="component" value="Unassembled WGS sequence"/>
</dbReference>
<dbReference type="PANTHER" id="PTHR21485">
    <property type="entry name" value="HAD SUPERFAMILY MEMBERS CMAS AND KDSC"/>
    <property type="match status" value="1"/>
</dbReference>
<proteinExistence type="inferred from homology"/>
<dbReference type="InterPro" id="IPR023214">
    <property type="entry name" value="HAD_sf"/>
</dbReference>
<organism evidence="5 6">
    <name type="scientific">Xanthocytophaga flava</name>
    <dbReference type="NCBI Taxonomy" id="3048013"/>
    <lineage>
        <taxon>Bacteria</taxon>
        <taxon>Pseudomonadati</taxon>
        <taxon>Bacteroidota</taxon>
        <taxon>Cytophagia</taxon>
        <taxon>Cytophagales</taxon>
        <taxon>Rhodocytophagaceae</taxon>
        <taxon>Xanthocytophaga</taxon>
    </lineage>
</organism>
<keyword evidence="5" id="KW-0548">Nucleotidyltransferase</keyword>
<comment type="catalytic activity">
    <reaction evidence="1">
        <text>an N-acylneuraminate + CTP = a CMP-N-acyl-beta-neuraminate + diphosphate</text>
        <dbReference type="Rhea" id="RHEA:11344"/>
        <dbReference type="ChEBI" id="CHEBI:33019"/>
        <dbReference type="ChEBI" id="CHEBI:37563"/>
        <dbReference type="ChEBI" id="CHEBI:60073"/>
        <dbReference type="ChEBI" id="CHEBI:68671"/>
        <dbReference type="EC" id="2.7.7.43"/>
    </reaction>
</comment>
<dbReference type="Gene3D" id="3.90.550.10">
    <property type="entry name" value="Spore Coat Polysaccharide Biosynthesis Protein SpsA, Chain A"/>
    <property type="match status" value="1"/>
</dbReference>
<name>A0AAE3QRT6_9BACT</name>
<dbReference type="SUPFAM" id="SSF53448">
    <property type="entry name" value="Nucleotide-diphospho-sugar transferases"/>
    <property type="match status" value="1"/>
</dbReference>
<dbReference type="EMBL" id="JASJOS010000005">
    <property type="protein sequence ID" value="MDJ1481659.1"/>
    <property type="molecule type" value="Genomic_DNA"/>
</dbReference>
<dbReference type="InterPro" id="IPR003329">
    <property type="entry name" value="Cytidylyl_trans"/>
</dbReference>